<dbReference type="RefSeq" id="XP_021774902.1">
    <property type="nucleotide sequence ID" value="XM_021919210.1"/>
</dbReference>
<evidence type="ECO:0000256" key="3">
    <source>
        <dbReference type="ARBA" id="ARBA00023242"/>
    </source>
</evidence>
<dbReference type="InterPro" id="IPR012677">
    <property type="entry name" value="Nucleotide-bd_a/b_plait_sf"/>
</dbReference>
<dbReference type="SMART" id="SM00360">
    <property type="entry name" value="RRM"/>
    <property type="match status" value="3"/>
</dbReference>
<feature type="region of interest" description="Disordered" evidence="5">
    <location>
        <begin position="427"/>
        <end position="460"/>
    </location>
</feature>
<dbReference type="OrthoDB" id="439808at2759"/>
<dbReference type="PANTHER" id="PTHR23189">
    <property type="entry name" value="RNA RECOGNITION MOTIF-CONTAINING"/>
    <property type="match status" value="1"/>
</dbReference>
<dbReference type="Pfam" id="PF07744">
    <property type="entry name" value="SPOC"/>
    <property type="match status" value="1"/>
</dbReference>
<evidence type="ECO:0000256" key="1">
    <source>
        <dbReference type="ARBA" id="ARBA00004123"/>
    </source>
</evidence>
<dbReference type="InterPro" id="IPR012921">
    <property type="entry name" value="SPOC_C"/>
</dbReference>
<comment type="subcellular location">
    <subcellularLocation>
        <location evidence="1">Nucleus</location>
    </subcellularLocation>
</comment>
<dbReference type="SUPFAM" id="SSF54928">
    <property type="entry name" value="RNA-binding domain, RBD"/>
    <property type="match status" value="2"/>
</dbReference>
<feature type="compositionally biased region" description="Polar residues" evidence="5">
    <location>
        <begin position="670"/>
        <end position="691"/>
    </location>
</feature>
<evidence type="ECO:0000256" key="2">
    <source>
        <dbReference type="ARBA" id="ARBA00022884"/>
    </source>
</evidence>
<evidence type="ECO:0000256" key="4">
    <source>
        <dbReference type="PROSITE-ProRule" id="PRU00176"/>
    </source>
</evidence>
<dbReference type="Gramene" id="AUR62023840-RA">
    <property type="protein sequence ID" value="AUR62023840-RA:cds"/>
    <property type="gene ID" value="AUR62023840"/>
</dbReference>
<reference evidence="7" key="2">
    <citation type="submission" date="2021-03" db="UniProtKB">
        <authorList>
            <consortium name="EnsemblPlants"/>
        </authorList>
    </citation>
    <scope>IDENTIFICATION</scope>
</reference>
<dbReference type="Pfam" id="PF00076">
    <property type="entry name" value="RRM_1"/>
    <property type="match status" value="3"/>
</dbReference>
<dbReference type="RefSeq" id="XP_021774901.1">
    <property type="nucleotide sequence ID" value="XM_021919209.1"/>
</dbReference>
<dbReference type="RefSeq" id="XP_021774906.1">
    <property type="nucleotide sequence ID" value="XM_021919214.1"/>
</dbReference>
<feature type="region of interest" description="Disordered" evidence="5">
    <location>
        <begin position="713"/>
        <end position="740"/>
    </location>
</feature>
<feature type="region of interest" description="Disordered" evidence="5">
    <location>
        <begin position="893"/>
        <end position="928"/>
    </location>
</feature>
<dbReference type="GeneID" id="110738780"/>
<dbReference type="CDD" id="cd00590">
    <property type="entry name" value="RRM_SF"/>
    <property type="match status" value="2"/>
</dbReference>
<name>A0A803M5W7_CHEQI</name>
<dbReference type="OMA" id="DMFINDH"/>
<dbReference type="KEGG" id="cqi:110738780"/>
<sequence length="961" mass="105214">MKPKKQPYASEFDATSSHLWVGNLAPEVTESELTELFEKYGLIDGITCYASRSYAFVYYKRVEDAVSAKEALQGFLINGNSIKIEFAKPAKPSKHVWVGGFGPSVTKEKLEEELSKFGKIEDLKFIRDRNTALVDFVRLEDASAAVKNVNGLQIGDDHICVDFLRSHPAKRDQSDFHDSGSAQFKGMGGFDPSWINPDISRNYPEPTFSGHKRMQPSQPLGGRKVGQPSKVLWVGYPPSVVIDEEMLNNAMILHGEIERIKCFPSRHYSFVEFRSVEEARRAKEALQGRLFNDPRISIMFSNSDLAPGKDFGPPYPGFRGQRPEMFGNEFSFGPPAHIMDAFPSSRNMMQNSFHGPPTPNGVLGPGMPRPFGPRGSMDPLLPNPDFHDPNMHSTMPEMTANAPANKRKPSPSAVGLLPPPSFPGRTSYKTSGWDVLDPNQLPREPKRSRIGGPTGKGDEYIASDQPYTSGPAGMGAAKGNVIGRASEDYIWRGVIAKGGNPVCHARCIPMGNGLECELPQSVNCSARTGLDMLAKHYAGAIGFDIVFFLPDSEDDFANYTEFLRYLGSKDRAGVAKLDDGTTLFLVPPSGFLTDVLKVNGPERLYGVVLKLPQQTPVVPPLSQPVHPPLPPIQQSESQLEPPTQEYVAPEKELAVHMDYGRAVHDDTHSRASFPNASVSQNQSNEGVSSTPRPAVTLTPELIATLHAFLPANSQSSTAQSAQPQLHPSTTGRSQPHSTNEIGAFSQDWNQQPQVIDPTGQSQQFGMQGYPNAPLVNNYQSYASNLNMGSHPVQVPPANMQMQNPLYNFQEQSSVSSRPPNVHPVTTQSQQFVPPMQNMQHYPSDHNNQKGYGMMHGAPVGSYGIAESQQHSDPGFYPNQAGGANVSHAEIMVPTSNGNMNSESLNPPERSQTLPSGVGQGSSEVEVDKNQRYQSTLQFAASLLLQIQQQQQQASSHMGNQQ</sequence>
<dbReference type="RefSeq" id="XP_021774905.1">
    <property type="nucleotide sequence ID" value="XM_021919213.1"/>
</dbReference>
<feature type="domain" description="RRM" evidence="6">
    <location>
        <begin position="94"/>
        <end position="166"/>
    </location>
</feature>
<organism evidence="7 8">
    <name type="scientific">Chenopodium quinoa</name>
    <name type="common">Quinoa</name>
    <dbReference type="NCBI Taxonomy" id="63459"/>
    <lineage>
        <taxon>Eukaryota</taxon>
        <taxon>Viridiplantae</taxon>
        <taxon>Streptophyta</taxon>
        <taxon>Embryophyta</taxon>
        <taxon>Tracheophyta</taxon>
        <taxon>Spermatophyta</taxon>
        <taxon>Magnoliopsida</taxon>
        <taxon>eudicotyledons</taxon>
        <taxon>Gunneridae</taxon>
        <taxon>Pentapetalae</taxon>
        <taxon>Caryophyllales</taxon>
        <taxon>Chenopodiaceae</taxon>
        <taxon>Chenopodioideae</taxon>
        <taxon>Atripliceae</taxon>
        <taxon>Chenopodium</taxon>
    </lineage>
</organism>
<keyword evidence="8" id="KW-1185">Reference proteome</keyword>
<keyword evidence="3" id="KW-0539">Nucleus</keyword>
<feature type="domain" description="RRM" evidence="6">
    <location>
        <begin position="17"/>
        <end position="89"/>
    </location>
</feature>
<feature type="domain" description="RRM" evidence="6">
    <location>
        <begin position="230"/>
        <end position="303"/>
    </location>
</feature>
<evidence type="ECO:0000313" key="7">
    <source>
        <dbReference type="EnsemblPlants" id="AUR62023840-RA:cds"/>
    </source>
</evidence>
<keyword evidence="2 4" id="KW-0694">RNA-binding</keyword>
<dbReference type="Proteomes" id="UP000596660">
    <property type="component" value="Unplaced"/>
</dbReference>
<dbReference type="RefSeq" id="XP_021774903.1">
    <property type="nucleotide sequence ID" value="XM_021919211.1"/>
</dbReference>
<evidence type="ECO:0000259" key="6">
    <source>
        <dbReference type="PROSITE" id="PS50102"/>
    </source>
</evidence>
<feature type="region of interest" description="Disordered" evidence="5">
    <location>
        <begin position="666"/>
        <end position="692"/>
    </location>
</feature>
<evidence type="ECO:0000313" key="8">
    <source>
        <dbReference type="Proteomes" id="UP000596660"/>
    </source>
</evidence>
<feature type="compositionally biased region" description="Low complexity" evidence="5">
    <location>
        <begin position="713"/>
        <end position="724"/>
    </location>
</feature>
<proteinExistence type="predicted"/>
<dbReference type="PROSITE" id="PS50102">
    <property type="entry name" value="RRM"/>
    <property type="match status" value="3"/>
</dbReference>
<dbReference type="GO" id="GO:0003723">
    <property type="term" value="F:RNA binding"/>
    <property type="evidence" value="ECO:0007669"/>
    <property type="project" value="UniProtKB-UniRule"/>
</dbReference>
<dbReference type="SMR" id="A0A803M5W7"/>
<dbReference type="Gene3D" id="3.30.70.330">
    <property type="match status" value="3"/>
</dbReference>
<dbReference type="InterPro" id="IPR035979">
    <property type="entry name" value="RBD_domain_sf"/>
</dbReference>
<gene>
    <name evidence="7" type="primary">LOC110738780</name>
</gene>
<reference evidence="7" key="1">
    <citation type="journal article" date="2017" name="Nature">
        <title>The genome of Chenopodium quinoa.</title>
        <authorList>
            <person name="Jarvis D.E."/>
            <person name="Ho Y.S."/>
            <person name="Lightfoot D.J."/>
            <person name="Schmoeckel S.M."/>
            <person name="Li B."/>
            <person name="Borm T.J.A."/>
            <person name="Ohyanagi H."/>
            <person name="Mineta K."/>
            <person name="Michell C.T."/>
            <person name="Saber N."/>
            <person name="Kharbatia N.M."/>
            <person name="Rupper R.R."/>
            <person name="Sharp A.R."/>
            <person name="Dally N."/>
            <person name="Boughton B.A."/>
            <person name="Woo Y.H."/>
            <person name="Gao G."/>
            <person name="Schijlen E.G.W.M."/>
            <person name="Guo X."/>
            <person name="Momin A.A."/>
            <person name="Negrao S."/>
            <person name="Al-Babili S."/>
            <person name="Gehring C."/>
            <person name="Roessner U."/>
            <person name="Jung C."/>
            <person name="Murphy K."/>
            <person name="Arold S.T."/>
            <person name="Gojobori T."/>
            <person name="van der Linden C.G."/>
            <person name="van Loo E.N."/>
            <person name="Jellen E.N."/>
            <person name="Maughan P.J."/>
            <person name="Tester M."/>
        </authorList>
    </citation>
    <scope>NUCLEOTIDE SEQUENCE [LARGE SCALE GENOMIC DNA]</scope>
    <source>
        <strain evidence="7">cv. PI 614886</strain>
    </source>
</reference>
<feature type="compositionally biased region" description="Polar residues" evidence="5">
    <location>
        <begin position="725"/>
        <end position="740"/>
    </location>
</feature>
<dbReference type="GO" id="GO:0005634">
    <property type="term" value="C:nucleus"/>
    <property type="evidence" value="ECO:0007669"/>
    <property type="project" value="UniProtKB-SubCell"/>
</dbReference>
<dbReference type="EnsemblPlants" id="AUR62023840-RA">
    <property type="protein sequence ID" value="AUR62023840-RA:cds"/>
    <property type="gene ID" value="AUR62023840"/>
</dbReference>
<protein>
    <recommendedName>
        <fullName evidence="6">RRM domain-containing protein</fullName>
    </recommendedName>
</protein>
<dbReference type="AlphaFoldDB" id="A0A803M5W7"/>
<feature type="compositionally biased region" description="Polar residues" evidence="5">
    <location>
        <begin position="893"/>
        <end position="914"/>
    </location>
</feature>
<evidence type="ECO:0000256" key="5">
    <source>
        <dbReference type="SAM" id="MobiDB-lite"/>
    </source>
</evidence>
<accession>A0A803M5W7</accession>
<dbReference type="InterPro" id="IPR000504">
    <property type="entry name" value="RRM_dom"/>
</dbReference>